<proteinExistence type="predicted"/>
<protein>
    <submittedName>
        <fullName evidence="2">Uncharacterized protein</fullName>
    </submittedName>
</protein>
<dbReference type="EMBL" id="CDMZ01000029">
    <property type="protein sequence ID" value="CEM04860.1"/>
    <property type="molecule type" value="Genomic_DNA"/>
</dbReference>
<dbReference type="AlphaFoldDB" id="A0A0G4F0A8"/>
<accession>A0A0G4F0A8</accession>
<gene>
    <name evidence="2" type="ORF">Cvel_14428</name>
</gene>
<evidence type="ECO:0000313" key="2">
    <source>
        <dbReference type="EMBL" id="CEM04860.1"/>
    </source>
</evidence>
<organism evidence="2">
    <name type="scientific">Chromera velia CCMP2878</name>
    <dbReference type="NCBI Taxonomy" id="1169474"/>
    <lineage>
        <taxon>Eukaryota</taxon>
        <taxon>Sar</taxon>
        <taxon>Alveolata</taxon>
        <taxon>Colpodellida</taxon>
        <taxon>Chromeraceae</taxon>
        <taxon>Chromera</taxon>
    </lineage>
</organism>
<name>A0A0G4F0A8_9ALVE</name>
<sequence>MGGGPWRRHQKVGAAFFELLTGVRYCTVGGETTIGSLGLDLTRPLSEERDKRPDLFATLPNGDSILGDVALIHPIQDVTRLHKNAKKVGAAAKEKEGKKHTHYDDAWRAVGIRFVPLVFETYGRPGGETVCLTAAVLIKNLQATENDVLEAFLEQTEESTSHTMTKKDRQFSRFMKSLNTKRVKTSDELLVDEDAGKISTALKKDCSADNVKSRLEPYREDEEGKLKDSVMSICQTYNVIGSVYHLLEFMKLAAESDGAHLDGAKKQMKRGAVKSVLAGIRLAAAVLTVGTSELAVGIGLGVAYGGMAVAQGLASLDRVKRSDHKVSELLKKADQISSGHNGDSAVKGMEQYAALFRHINDQGDSLWKTTKSTVKQSFQDNPLETSKFTAVTTASTSGGVWHSATMIGAKSVGFVEAVPVIGAFVMLGDGVVEMGIGTGKTTLSTDDRKTMWRGCLLTESVALLKNLRKLAVDAGSPFFEDFLHFPWGDTFRLYIDHIVEKSNFRSTDDYTYIWSGPDECQDFPVDPHLFMIKEHGDPSDPNKPPTLKSGAEVEADLEAMLAWAENALREMSEDEESKWSDEWAQKCPGRVTQHLSEHPMKIDRRAGPGLLKKRNAQLNLDPYHCISRTVSHEASEINDEESDDLDIHTDPEWTEDEQSTQKLDNKKDQQQNENQSNLGPPPDHPPPGLKWKF</sequence>
<dbReference type="VEuPathDB" id="CryptoDB:Cvel_14428"/>
<feature type="region of interest" description="Disordered" evidence="1">
    <location>
        <begin position="632"/>
        <end position="693"/>
    </location>
</feature>
<reference evidence="2" key="1">
    <citation type="submission" date="2014-11" db="EMBL/GenBank/DDBJ databases">
        <authorList>
            <person name="Otto D Thomas"/>
            <person name="Naeem Raeece"/>
        </authorList>
    </citation>
    <scope>NUCLEOTIDE SEQUENCE</scope>
</reference>
<feature type="compositionally biased region" description="Pro residues" evidence="1">
    <location>
        <begin position="679"/>
        <end position="693"/>
    </location>
</feature>
<evidence type="ECO:0000256" key="1">
    <source>
        <dbReference type="SAM" id="MobiDB-lite"/>
    </source>
</evidence>